<dbReference type="Gene3D" id="3.40.30.10">
    <property type="entry name" value="Glutaredoxin"/>
    <property type="match status" value="1"/>
</dbReference>
<dbReference type="RefSeq" id="WP_068851030.1">
    <property type="nucleotide sequence ID" value="NZ_LYDR01000151.1"/>
</dbReference>
<dbReference type="SUPFAM" id="SSF52833">
    <property type="entry name" value="Thioredoxin-like"/>
    <property type="match status" value="1"/>
</dbReference>
<reference evidence="3 4" key="1">
    <citation type="submission" date="2016-05" db="EMBL/GenBank/DDBJ databases">
        <title>Genomic and physiological characterization of Planctopirus sp. isolated from fresh water lake.</title>
        <authorList>
            <person name="Subhash Y."/>
            <person name="Ramana C."/>
        </authorList>
    </citation>
    <scope>NUCLEOTIDE SEQUENCE [LARGE SCALE GENOMIC DNA]</scope>
    <source>
        <strain evidence="3 4">JC280</strain>
    </source>
</reference>
<feature type="domain" description="Thioredoxin" evidence="2">
    <location>
        <begin position="48"/>
        <end position="164"/>
    </location>
</feature>
<evidence type="ECO:0000313" key="3">
    <source>
        <dbReference type="EMBL" id="ODA28778.1"/>
    </source>
</evidence>
<keyword evidence="4" id="KW-1185">Reference proteome</keyword>
<dbReference type="InterPro" id="IPR013766">
    <property type="entry name" value="Thioredoxin_domain"/>
</dbReference>
<dbReference type="CDD" id="cd02947">
    <property type="entry name" value="TRX_family"/>
    <property type="match status" value="1"/>
</dbReference>
<dbReference type="InterPro" id="IPR036249">
    <property type="entry name" value="Thioredoxin-like_sf"/>
</dbReference>
<accession>A0A1C3E6A1</accession>
<name>A0A1C3E6A1_9PLAN</name>
<sequence length="300" mass="33460">MFRSITFLLIYPLWLCIWLAAGSQAGAQSQVVAEEALSQSTIVAWPSLFAESASPASRVNAAQNSRALQWLVFYGPGCVPCTRAMQDFQPWLKASGWDVSDAPTAHIRLIDATREQSLARQFQIEAWPSFVLVQEGKVLEQYTSYPGRQFLADRYLAAAARVRDQRSFTSDEPMGAISIGTLPNASREVTRLLETTRPLLEAGLIFEGRLLPASQKGAGHLPASTTISLTETAAIRLHWPLVFRLSRQQNSLHVDFEKPYPQFRMSNILPVEQSIEGLTATTQSLTIELPRMIDLKWQLD</sequence>
<proteinExistence type="predicted"/>
<feature type="chain" id="PRO_5008672816" description="Thioredoxin domain-containing protein" evidence="1">
    <location>
        <begin position="28"/>
        <end position="300"/>
    </location>
</feature>
<feature type="signal peptide" evidence="1">
    <location>
        <begin position="1"/>
        <end position="27"/>
    </location>
</feature>
<keyword evidence="1" id="KW-0732">Signal</keyword>
<evidence type="ECO:0000313" key="4">
    <source>
        <dbReference type="Proteomes" id="UP000094828"/>
    </source>
</evidence>
<organism evidence="3 4">
    <name type="scientific">Planctopirus hydrillae</name>
    <dbReference type="NCBI Taxonomy" id="1841610"/>
    <lineage>
        <taxon>Bacteria</taxon>
        <taxon>Pseudomonadati</taxon>
        <taxon>Planctomycetota</taxon>
        <taxon>Planctomycetia</taxon>
        <taxon>Planctomycetales</taxon>
        <taxon>Planctomycetaceae</taxon>
        <taxon>Planctopirus</taxon>
    </lineage>
</organism>
<comment type="caution">
    <text evidence="3">The sequence shown here is derived from an EMBL/GenBank/DDBJ whole genome shotgun (WGS) entry which is preliminary data.</text>
</comment>
<evidence type="ECO:0000259" key="2">
    <source>
        <dbReference type="PROSITE" id="PS51352"/>
    </source>
</evidence>
<evidence type="ECO:0000256" key="1">
    <source>
        <dbReference type="SAM" id="SignalP"/>
    </source>
</evidence>
<dbReference type="OrthoDB" id="210663at2"/>
<dbReference type="AlphaFoldDB" id="A0A1C3E6A1"/>
<dbReference type="EMBL" id="LYDR01000151">
    <property type="protein sequence ID" value="ODA28778.1"/>
    <property type="molecule type" value="Genomic_DNA"/>
</dbReference>
<dbReference type="Proteomes" id="UP000094828">
    <property type="component" value="Unassembled WGS sequence"/>
</dbReference>
<dbReference type="PROSITE" id="PS51352">
    <property type="entry name" value="THIOREDOXIN_2"/>
    <property type="match status" value="1"/>
</dbReference>
<dbReference type="STRING" id="1841610.A6X21_11050"/>
<dbReference type="Pfam" id="PF00085">
    <property type="entry name" value="Thioredoxin"/>
    <property type="match status" value="1"/>
</dbReference>
<protein>
    <recommendedName>
        <fullName evidence="2">Thioredoxin domain-containing protein</fullName>
    </recommendedName>
</protein>
<gene>
    <name evidence="3" type="ORF">A6X21_11050</name>
</gene>